<protein>
    <submittedName>
        <fullName evidence="4">Oligogalacturonide-binding protein</fullName>
    </submittedName>
</protein>
<dbReference type="RefSeq" id="WP_110399891.1">
    <property type="nucleotide sequence ID" value="NZ_QJJS01000004.1"/>
</dbReference>
<feature type="signal peptide" evidence="3">
    <location>
        <begin position="1"/>
        <end position="26"/>
    </location>
</feature>
<proteinExistence type="inferred from homology"/>
<dbReference type="Gene3D" id="3.40.190.10">
    <property type="entry name" value="Periplasmic binding protein-like II"/>
    <property type="match status" value="2"/>
</dbReference>
<dbReference type="InterPro" id="IPR006311">
    <property type="entry name" value="TAT_signal"/>
</dbReference>
<dbReference type="GO" id="GO:0042597">
    <property type="term" value="C:periplasmic space"/>
    <property type="evidence" value="ECO:0007669"/>
    <property type="project" value="UniProtKB-SubCell"/>
</dbReference>
<dbReference type="Proteomes" id="UP000247811">
    <property type="component" value="Unassembled WGS sequence"/>
</dbReference>
<evidence type="ECO:0000313" key="5">
    <source>
        <dbReference type="Proteomes" id="UP000247811"/>
    </source>
</evidence>
<dbReference type="AlphaFoldDB" id="A0A318H2M5"/>
<feature type="chain" id="PRO_5016364014" evidence="3">
    <location>
        <begin position="27"/>
        <end position="435"/>
    </location>
</feature>
<comment type="caution">
    <text evidence="4">The sequence shown here is derived from an EMBL/GenBank/DDBJ whole genome shotgun (WGS) entry which is preliminary data.</text>
</comment>
<dbReference type="InterPro" id="IPR006059">
    <property type="entry name" value="SBP"/>
</dbReference>
<dbReference type="PROSITE" id="PS51318">
    <property type="entry name" value="TAT"/>
    <property type="match status" value="1"/>
</dbReference>
<gene>
    <name evidence="4" type="ORF">C7444_10495</name>
</gene>
<evidence type="ECO:0000256" key="2">
    <source>
        <dbReference type="ARBA" id="ARBA00008520"/>
    </source>
</evidence>
<evidence type="ECO:0000313" key="4">
    <source>
        <dbReference type="EMBL" id="PXW97493.1"/>
    </source>
</evidence>
<evidence type="ECO:0000256" key="1">
    <source>
        <dbReference type="ARBA" id="ARBA00004418"/>
    </source>
</evidence>
<accession>A0A318H2M5</accession>
<organism evidence="4 5">
    <name type="scientific">Sphaerotilus hippei</name>
    <dbReference type="NCBI Taxonomy" id="744406"/>
    <lineage>
        <taxon>Bacteria</taxon>
        <taxon>Pseudomonadati</taxon>
        <taxon>Pseudomonadota</taxon>
        <taxon>Betaproteobacteria</taxon>
        <taxon>Burkholderiales</taxon>
        <taxon>Sphaerotilaceae</taxon>
        <taxon>Sphaerotilus</taxon>
    </lineage>
</organism>
<comment type="subcellular location">
    <subcellularLocation>
        <location evidence="1">Periplasm</location>
    </subcellularLocation>
</comment>
<comment type="similarity">
    <text evidence="2">Belongs to the bacterial solute-binding protein 1 family.</text>
</comment>
<name>A0A318H2M5_9BURK</name>
<dbReference type="SUPFAM" id="SSF53850">
    <property type="entry name" value="Periplasmic binding protein-like II"/>
    <property type="match status" value="1"/>
</dbReference>
<dbReference type="PANTHER" id="PTHR43649">
    <property type="entry name" value="ARABINOSE-BINDING PROTEIN-RELATED"/>
    <property type="match status" value="1"/>
</dbReference>
<evidence type="ECO:0000256" key="3">
    <source>
        <dbReference type="SAM" id="SignalP"/>
    </source>
</evidence>
<dbReference type="PANTHER" id="PTHR43649:SF11">
    <property type="entry name" value="ABC TRANSPORTER SUBSTRATE-BINDING PROTEIN YESO-RELATED"/>
    <property type="match status" value="1"/>
</dbReference>
<dbReference type="Pfam" id="PF01547">
    <property type="entry name" value="SBP_bac_1"/>
    <property type="match status" value="1"/>
</dbReference>
<keyword evidence="5" id="KW-1185">Reference proteome</keyword>
<reference evidence="4 5" key="1">
    <citation type="submission" date="2018-05" db="EMBL/GenBank/DDBJ databases">
        <title>Genomic Encyclopedia of Type Strains, Phase IV (KMG-IV): sequencing the most valuable type-strain genomes for metagenomic binning, comparative biology and taxonomic classification.</title>
        <authorList>
            <person name="Goeker M."/>
        </authorList>
    </citation>
    <scope>NUCLEOTIDE SEQUENCE [LARGE SCALE GENOMIC DNA]</scope>
    <source>
        <strain evidence="4 5">DSM 566</strain>
    </source>
</reference>
<dbReference type="EMBL" id="QJJS01000004">
    <property type="protein sequence ID" value="PXW97493.1"/>
    <property type="molecule type" value="Genomic_DNA"/>
</dbReference>
<dbReference type="OrthoDB" id="9808332at2"/>
<keyword evidence="3" id="KW-0732">Signal</keyword>
<dbReference type="InterPro" id="IPR050490">
    <property type="entry name" value="Bact_solute-bd_prot1"/>
</dbReference>
<sequence length="435" mass="48238">MNDHRRRLLSTVCALACAGSLSSAFAQPTTTLRFSWWGGNERHQLTLKAIEAFEARNPGVKIKAEYGGFQGYLERLTTQIAGNSEPDVMQTDWAWLPMFSKNGDGFLDLNKYRPVMALDQFTDDALKMGMVKGKLNALPASFTARVFVWNKTAFEKAGLQIPRTWDELLALGPQVQKKLGDKAYVLDGDSLDMLLLAHTYAFQKFGQPYVHPTEPKVAMSAAAIKEWIQAYKRLTSNHVGVPQPTRAALGGADKPTEQQPDWVNGNWLGYCAWDSATRLRVAALAAPQQAVIGDFLTLPDARNSGMVGRAAMVLAASRNSKQPELAARFISFMLTDVEAGRILINSRGIPLAQSQVKELFREGRIGPVEMQAFQQIKAVREAGRITPPSPLFENARMAKLMRDTFDQVAYGKISDDEAARRLLEEGNSTLQRIKF</sequence>